<gene>
    <name evidence="1" type="ORF">DQK91_19110</name>
</gene>
<dbReference type="Proteomes" id="UP000434052">
    <property type="component" value="Unassembled WGS sequence"/>
</dbReference>
<evidence type="ECO:0000313" key="1">
    <source>
        <dbReference type="EMBL" id="TVM31220.1"/>
    </source>
</evidence>
<dbReference type="EMBL" id="QMIF01000017">
    <property type="protein sequence ID" value="TVM31220.1"/>
    <property type="molecule type" value="Genomic_DNA"/>
</dbReference>
<dbReference type="AlphaFoldDB" id="A0A6P1ZFN2"/>
<organism evidence="1 2">
    <name type="scientific">Oceanidesulfovibrio marinus</name>
    <dbReference type="NCBI Taxonomy" id="370038"/>
    <lineage>
        <taxon>Bacteria</taxon>
        <taxon>Pseudomonadati</taxon>
        <taxon>Thermodesulfobacteriota</taxon>
        <taxon>Desulfovibrionia</taxon>
        <taxon>Desulfovibrionales</taxon>
        <taxon>Desulfovibrionaceae</taxon>
        <taxon>Oceanidesulfovibrio</taxon>
    </lineage>
</organism>
<proteinExistence type="predicted"/>
<evidence type="ECO:0000313" key="2">
    <source>
        <dbReference type="Proteomes" id="UP000434052"/>
    </source>
</evidence>
<name>A0A6P1ZFN2_9BACT</name>
<sequence>MRGPVYTANPRGLAHFFVGASESYIYGLLKKYEIPKCGPDGRFISHDVLEEFVANPEDFLPLKKHRRAAPILRSEFRR</sequence>
<accession>A0A6P1ZFN2</accession>
<dbReference type="OrthoDB" id="5460397at2"/>
<comment type="caution">
    <text evidence="1">The sequence shown here is derived from an EMBL/GenBank/DDBJ whole genome shotgun (WGS) entry which is preliminary data.</text>
</comment>
<reference evidence="1 2" key="1">
    <citation type="submission" date="2018-06" db="EMBL/GenBank/DDBJ databases">
        <title>Complete genome of Desulfovibrio marinus P48SEP.</title>
        <authorList>
            <person name="Crispim J.S."/>
            <person name="Vidigal P.M.P."/>
            <person name="Silva L.C.F."/>
            <person name="Araujo L.C."/>
            <person name="Laguardia C.N."/>
            <person name="Dias R.S."/>
            <person name="Sousa M.P."/>
            <person name="Paula S.O."/>
            <person name="Silva C."/>
        </authorList>
    </citation>
    <scope>NUCLEOTIDE SEQUENCE [LARGE SCALE GENOMIC DNA]</scope>
    <source>
        <strain evidence="1 2">P48SEP</strain>
    </source>
</reference>
<protein>
    <submittedName>
        <fullName evidence="1">Uncharacterized protein</fullName>
    </submittedName>
</protein>
<dbReference type="RefSeq" id="WP_144307005.1">
    <property type="nucleotide sequence ID" value="NZ_QMIF01000017.1"/>
</dbReference>